<evidence type="ECO:0000256" key="1">
    <source>
        <dbReference type="SAM" id="Phobius"/>
    </source>
</evidence>
<sequence length="203" mass="22885">MRLHRLCTLVWDKQKFSIVTAQSHHPQVQLFLVTAQNAGPRNYNASTYRVDYTSDSTSSTGILVKDVLHLETFDKKRHSSTAPVIFIGTNKSSYWAPSLSLKMKEGANFYVTHPTVILPFQMGGYIYCLAIHENKENDLNIIGHNFMMGYHLVFDRERSVLGRKPSDCIAKEANTTDSNGASLPTMASIFVFFLAYISTSHIM</sequence>
<keyword evidence="1" id="KW-1133">Transmembrane helix</keyword>
<dbReference type="EMBL" id="CAMAPE010000038">
    <property type="protein sequence ID" value="CAH9099604.1"/>
    <property type="molecule type" value="Genomic_DNA"/>
</dbReference>
<dbReference type="SUPFAM" id="SSF50630">
    <property type="entry name" value="Acid proteases"/>
    <property type="match status" value="1"/>
</dbReference>
<dbReference type="Gene3D" id="2.40.70.10">
    <property type="entry name" value="Acid Proteases"/>
    <property type="match status" value="1"/>
</dbReference>
<dbReference type="AlphaFoldDB" id="A0A9P0ZDF2"/>
<keyword evidence="4" id="KW-1185">Reference proteome</keyword>
<evidence type="ECO:0000313" key="3">
    <source>
        <dbReference type="EMBL" id="CAH9099604.1"/>
    </source>
</evidence>
<dbReference type="InterPro" id="IPR021109">
    <property type="entry name" value="Peptidase_aspartic_dom_sf"/>
</dbReference>
<feature type="transmembrane region" description="Helical" evidence="1">
    <location>
        <begin position="181"/>
        <end position="199"/>
    </location>
</feature>
<organism evidence="3 4">
    <name type="scientific">Cuscuta europaea</name>
    <name type="common">European dodder</name>
    <dbReference type="NCBI Taxonomy" id="41803"/>
    <lineage>
        <taxon>Eukaryota</taxon>
        <taxon>Viridiplantae</taxon>
        <taxon>Streptophyta</taxon>
        <taxon>Embryophyta</taxon>
        <taxon>Tracheophyta</taxon>
        <taxon>Spermatophyta</taxon>
        <taxon>Magnoliopsida</taxon>
        <taxon>eudicotyledons</taxon>
        <taxon>Gunneridae</taxon>
        <taxon>Pentapetalae</taxon>
        <taxon>asterids</taxon>
        <taxon>lamiids</taxon>
        <taxon>Solanales</taxon>
        <taxon>Convolvulaceae</taxon>
        <taxon>Cuscuteae</taxon>
        <taxon>Cuscuta</taxon>
        <taxon>Cuscuta subgen. Cuscuta</taxon>
    </lineage>
</organism>
<protein>
    <recommendedName>
        <fullName evidence="2">Xylanase inhibitor C-terminal domain-containing protein</fullName>
    </recommendedName>
</protein>
<proteinExistence type="predicted"/>
<dbReference type="Proteomes" id="UP001152484">
    <property type="component" value="Unassembled WGS sequence"/>
</dbReference>
<feature type="domain" description="Xylanase inhibitor C-terminal" evidence="2">
    <location>
        <begin position="88"/>
        <end position="162"/>
    </location>
</feature>
<reference evidence="3" key="1">
    <citation type="submission" date="2022-07" db="EMBL/GenBank/DDBJ databases">
        <authorList>
            <person name="Macas J."/>
            <person name="Novak P."/>
            <person name="Neumann P."/>
        </authorList>
    </citation>
    <scope>NUCLEOTIDE SEQUENCE</scope>
</reference>
<accession>A0A9P0ZDF2</accession>
<name>A0A9P0ZDF2_CUSEU</name>
<gene>
    <name evidence="3" type="ORF">CEURO_LOCUS14550</name>
</gene>
<dbReference type="OrthoDB" id="2747330at2759"/>
<evidence type="ECO:0000313" key="4">
    <source>
        <dbReference type="Proteomes" id="UP001152484"/>
    </source>
</evidence>
<comment type="caution">
    <text evidence="3">The sequence shown here is derived from an EMBL/GenBank/DDBJ whole genome shotgun (WGS) entry which is preliminary data.</text>
</comment>
<dbReference type="Pfam" id="PF14541">
    <property type="entry name" value="TAXi_C"/>
    <property type="match status" value="1"/>
</dbReference>
<dbReference type="InterPro" id="IPR032799">
    <property type="entry name" value="TAXi_C"/>
</dbReference>
<keyword evidence="1" id="KW-0812">Transmembrane</keyword>
<keyword evidence="1" id="KW-0472">Membrane</keyword>
<evidence type="ECO:0000259" key="2">
    <source>
        <dbReference type="Pfam" id="PF14541"/>
    </source>
</evidence>